<dbReference type="Proteomes" id="UP000007967">
    <property type="component" value="Chromosome"/>
</dbReference>
<reference evidence="7 8" key="2">
    <citation type="journal article" date="2010" name="Stand. Genomic Sci.">
        <title>Complete genome sequence of Kribbella flavida type strain (IFO 14399).</title>
        <authorList>
            <person name="Pukall R."/>
            <person name="Lapidus A."/>
            <person name="Glavina Del Rio T."/>
            <person name="Copeland A."/>
            <person name="Tice H."/>
            <person name="Cheng J.-F."/>
            <person name="Lucas S."/>
            <person name="Chen F."/>
            <person name="Nolan M."/>
            <person name="LaButti K."/>
            <person name="Pati A."/>
            <person name="Ivanova N."/>
            <person name="Mavrommatis K."/>
            <person name="Mikhailova N."/>
            <person name="Pitluck S."/>
            <person name="Bruce D."/>
            <person name="Goodwin L."/>
            <person name="Land M."/>
            <person name="Hauser L."/>
            <person name="Chang Y.-J."/>
            <person name="Jeffries C.D."/>
            <person name="Chen A."/>
            <person name="Palaniappan K."/>
            <person name="Chain P."/>
            <person name="Rohde M."/>
            <person name="Goeker M."/>
            <person name="Bristow J."/>
            <person name="Eisen J.A."/>
            <person name="Markowitz V."/>
            <person name="Hugenholtz P."/>
            <person name="Kyrpides N.C."/>
            <person name="Klenk H.-P."/>
            <person name="Brettin T."/>
        </authorList>
    </citation>
    <scope>NUCLEOTIDE SEQUENCE [LARGE SCALE GENOMIC DNA]</scope>
    <source>
        <strain evidence="8">DSM 17836 / JCM 10339 / NBRC 14399</strain>
    </source>
</reference>
<dbReference type="GO" id="GO:0003905">
    <property type="term" value="F:alkylbase DNA N-glycosylase activity"/>
    <property type="evidence" value="ECO:0007669"/>
    <property type="project" value="InterPro"/>
</dbReference>
<feature type="compositionally biased region" description="Low complexity" evidence="6">
    <location>
        <begin position="144"/>
        <end position="159"/>
    </location>
</feature>
<dbReference type="OrthoDB" id="9794313at2"/>
<keyword evidence="7" id="KW-0326">Glycosidase</keyword>
<evidence type="ECO:0000313" key="7">
    <source>
        <dbReference type="EMBL" id="ADB34442.1"/>
    </source>
</evidence>
<dbReference type="eggNOG" id="COG2094">
    <property type="taxonomic scope" value="Bacteria"/>
</dbReference>
<evidence type="ECO:0000256" key="6">
    <source>
        <dbReference type="SAM" id="MobiDB-lite"/>
    </source>
</evidence>
<dbReference type="EMBL" id="CP001736">
    <property type="protein sequence ID" value="ADB34442.1"/>
    <property type="molecule type" value="Genomic_DNA"/>
</dbReference>
<evidence type="ECO:0000256" key="1">
    <source>
        <dbReference type="ARBA" id="ARBA00009232"/>
    </source>
</evidence>
<keyword evidence="2 5" id="KW-0227">DNA damage</keyword>
<sequence length="248" mass="26135">MPVRRSLLAAPVLEVAPKLLGMVLRRTTDEGTVAVRLTEVEAYDGPNDPGSHAYRGQTARNAVMFGPPGFLYVYFTYGMHFCMNVSAGPDGQPSAVLLRAGEVVEGVELARRRRGAPASAETKFNQTAGVRSAGLSGAGVRAAGSSGAGVQPGPAGGKAAARRNPDWELARGPARMCVALGIDREANGVDLLARDAEVQLVPGPGFEGEPSTGPRVGLREAADRPWRFWIPGDPTVSAYRPHVPKKRA</sequence>
<dbReference type="PANTHER" id="PTHR10429:SF0">
    <property type="entry name" value="DNA-3-METHYLADENINE GLYCOSYLASE"/>
    <property type="match status" value="1"/>
</dbReference>
<dbReference type="NCBIfam" id="TIGR00567">
    <property type="entry name" value="3mg"/>
    <property type="match status" value="1"/>
</dbReference>
<comment type="similarity">
    <text evidence="1 5">Belongs to the DNA glycosylase MPG family.</text>
</comment>
<evidence type="ECO:0000256" key="5">
    <source>
        <dbReference type="HAMAP-Rule" id="MF_00527"/>
    </source>
</evidence>
<name>D2PM74_KRIFD</name>
<dbReference type="RefSeq" id="WP_012922996.1">
    <property type="nucleotide sequence ID" value="NC_013729.1"/>
</dbReference>
<gene>
    <name evidence="7" type="ordered locus">Kfla_5430</name>
</gene>
<dbReference type="GO" id="GO:0006284">
    <property type="term" value="P:base-excision repair"/>
    <property type="evidence" value="ECO:0007669"/>
    <property type="project" value="InterPro"/>
</dbReference>
<evidence type="ECO:0000256" key="3">
    <source>
        <dbReference type="ARBA" id="ARBA00022801"/>
    </source>
</evidence>
<dbReference type="InterPro" id="IPR003180">
    <property type="entry name" value="MPG"/>
</dbReference>
<keyword evidence="4 5" id="KW-0234">DNA repair</keyword>
<evidence type="ECO:0000313" key="8">
    <source>
        <dbReference type="Proteomes" id="UP000007967"/>
    </source>
</evidence>
<organism evidence="7 8">
    <name type="scientific">Kribbella flavida (strain DSM 17836 / JCM 10339 / NBRC 14399)</name>
    <dbReference type="NCBI Taxonomy" id="479435"/>
    <lineage>
        <taxon>Bacteria</taxon>
        <taxon>Bacillati</taxon>
        <taxon>Actinomycetota</taxon>
        <taxon>Actinomycetes</taxon>
        <taxon>Propionibacteriales</taxon>
        <taxon>Kribbellaceae</taxon>
        <taxon>Kribbella</taxon>
    </lineage>
</organism>
<dbReference type="GO" id="GO:0003677">
    <property type="term" value="F:DNA binding"/>
    <property type="evidence" value="ECO:0007669"/>
    <property type="project" value="InterPro"/>
</dbReference>
<keyword evidence="3 5" id="KW-0378">Hydrolase</keyword>
<dbReference type="EC" id="3.2.2.-" evidence="5"/>
<dbReference type="Pfam" id="PF02245">
    <property type="entry name" value="Pur_DNA_glyco"/>
    <property type="match status" value="2"/>
</dbReference>
<evidence type="ECO:0000256" key="4">
    <source>
        <dbReference type="ARBA" id="ARBA00023204"/>
    </source>
</evidence>
<dbReference type="CDD" id="cd00540">
    <property type="entry name" value="AAG"/>
    <property type="match status" value="1"/>
</dbReference>
<dbReference type="KEGG" id="kfl:Kfla_5430"/>
<dbReference type="HAMAP" id="MF_00527">
    <property type="entry name" value="3MGH"/>
    <property type="match status" value="1"/>
</dbReference>
<dbReference type="STRING" id="479435.Kfla_5430"/>
<evidence type="ECO:0000256" key="2">
    <source>
        <dbReference type="ARBA" id="ARBA00022763"/>
    </source>
</evidence>
<protein>
    <recommendedName>
        <fullName evidence="5">Putative 3-methyladenine DNA glycosylase</fullName>
        <ecNumber evidence="5">3.2.2.-</ecNumber>
    </recommendedName>
</protein>
<dbReference type="PANTHER" id="PTHR10429">
    <property type="entry name" value="DNA-3-METHYLADENINE GLYCOSYLASE"/>
    <property type="match status" value="1"/>
</dbReference>
<dbReference type="HOGENOM" id="CLU_060471_3_0_11"/>
<reference evidence="8" key="1">
    <citation type="submission" date="2009-09" db="EMBL/GenBank/DDBJ databases">
        <title>The complete genome of Kribbella flavida DSM 17836.</title>
        <authorList>
            <consortium name="US DOE Joint Genome Institute (JGI-PGF)"/>
            <person name="Lucas S."/>
            <person name="Copeland A."/>
            <person name="Lapidus A."/>
            <person name="Glavina del Rio T."/>
            <person name="Dalin E."/>
            <person name="Tice H."/>
            <person name="Bruce D."/>
            <person name="Goodwin L."/>
            <person name="Pitluck S."/>
            <person name="Kyrpides N."/>
            <person name="Mavromatis K."/>
            <person name="Ivanova N."/>
            <person name="Saunders E."/>
            <person name="Brettin T."/>
            <person name="Detter J.C."/>
            <person name="Han C."/>
            <person name="Larimer F."/>
            <person name="Land M."/>
            <person name="Hauser L."/>
            <person name="Markowitz V."/>
            <person name="Cheng J.-F."/>
            <person name="Hugenholtz P."/>
            <person name="Woyke T."/>
            <person name="Wu D."/>
            <person name="Pukall R."/>
            <person name="Klenk H.-P."/>
            <person name="Eisen J.A."/>
        </authorList>
    </citation>
    <scope>NUCLEOTIDE SEQUENCE [LARGE SCALE GENOMIC DNA]</scope>
    <source>
        <strain evidence="8">DSM 17836 / JCM 10339 / NBRC 14399</strain>
    </source>
</reference>
<feature type="region of interest" description="Disordered" evidence="6">
    <location>
        <begin position="144"/>
        <end position="163"/>
    </location>
</feature>
<dbReference type="AlphaFoldDB" id="D2PM74"/>
<dbReference type="Gene3D" id="3.10.300.10">
    <property type="entry name" value="Methylpurine-DNA glycosylase (MPG)"/>
    <property type="match status" value="1"/>
</dbReference>
<keyword evidence="8" id="KW-1185">Reference proteome</keyword>
<accession>D2PM74</accession>
<dbReference type="InterPro" id="IPR036995">
    <property type="entry name" value="MPG_sf"/>
</dbReference>
<dbReference type="SUPFAM" id="SSF50486">
    <property type="entry name" value="FMT C-terminal domain-like"/>
    <property type="match status" value="1"/>
</dbReference>
<dbReference type="InterPro" id="IPR011034">
    <property type="entry name" value="Formyl_transferase-like_C_sf"/>
</dbReference>
<proteinExistence type="inferred from homology"/>